<accession>A0A8T1ZG52</accession>
<dbReference type="PANTHER" id="PTHR24414:SF184">
    <property type="entry name" value="GALACTOSE OXIDASE_KELCH REPEAT SUPERFAMILY PROTEIN"/>
    <property type="match status" value="1"/>
</dbReference>
<organism evidence="2 3">
    <name type="scientific">Arabidopsis suecica</name>
    <name type="common">Swedish thale-cress</name>
    <name type="synonym">Cardaminopsis suecica</name>
    <dbReference type="NCBI Taxonomy" id="45249"/>
    <lineage>
        <taxon>Eukaryota</taxon>
        <taxon>Viridiplantae</taxon>
        <taxon>Streptophyta</taxon>
        <taxon>Embryophyta</taxon>
        <taxon>Tracheophyta</taxon>
        <taxon>Spermatophyta</taxon>
        <taxon>Magnoliopsida</taxon>
        <taxon>eudicotyledons</taxon>
        <taxon>Gunneridae</taxon>
        <taxon>Pentapetalae</taxon>
        <taxon>rosids</taxon>
        <taxon>malvids</taxon>
        <taxon>Brassicales</taxon>
        <taxon>Brassicaceae</taxon>
        <taxon>Camelineae</taxon>
        <taxon>Arabidopsis</taxon>
    </lineage>
</organism>
<dbReference type="InterPro" id="IPR001810">
    <property type="entry name" value="F-box_dom"/>
</dbReference>
<name>A0A8T1ZG52_ARASU</name>
<dbReference type="Pfam" id="PF25210">
    <property type="entry name" value="Kelch_FKB95"/>
    <property type="match status" value="1"/>
</dbReference>
<dbReference type="Pfam" id="PF00646">
    <property type="entry name" value="F-box"/>
    <property type="match status" value="1"/>
</dbReference>
<comment type="caution">
    <text evidence="2">The sequence shown here is derived from an EMBL/GenBank/DDBJ whole genome shotgun (WGS) entry which is preliminary data.</text>
</comment>
<dbReference type="InterPro" id="IPR057499">
    <property type="entry name" value="Kelch_FKB95"/>
</dbReference>
<feature type="domain" description="F-box" evidence="1">
    <location>
        <begin position="22"/>
        <end position="68"/>
    </location>
</feature>
<dbReference type="PROSITE" id="PS50181">
    <property type="entry name" value="FBOX"/>
    <property type="match status" value="1"/>
</dbReference>
<sequence>MSSPAATNGEEPVVKKKKKIKQSQIPSLPDDVLVSCLARVSRLHYPILSLVSKNFRSLIASPELYKTRSLLGRTESCLYVCLRFPPDPYNQRWFTLCMKPNRTVANKKPSCNILVPIPTSNSPPTQWLNLVSVGSNIYTVGGSFVNELSSRVSILDCQTHTWREAPSMRLERLVDYGGKMAILWSEFLLSDSGCDDKIMIWCAVIALERRNSEEMWGKVEWTDEVLTVPVACEFVCALSTIV</sequence>
<keyword evidence="3" id="KW-1185">Reference proteome</keyword>
<dbReference type="EMBL" id="JAEFBJ010000011">
    <property type="protein sequence ID" value="KAG7557571.1"/>
    <property type="molecule type" value="Genomic_DNA"/>
</dbReference>
<evidence type="ECO:0000313" key="3">
    <source>
        <dbReference type="Proteomes" id="UP000694251"/>
    </source>
</evidence>
<proteinExistence type="predicted"/>
<reference evidence="2 3" key="1">
    <citation type="submission" date="2020-12" db="EMBL/GenBank/DDBJ databases">
        <title>Concerted genomic and epigenomic changes stabilize Arabidopsis allopolyploids.</title>
        <authorList>
            <person name="Chen Z."/>
        </authorList>
    </citation>
    <scope>NUCLEOTIDE SEQUENCE [LARGE SCALE GENOMIC DNA]</scope>
    <source>
        <strain evidence="2">As9502</strain>
        <tissue evidence="2">Leaf</tissue>
    </source>
</reference>
<dbReference type="OrthoDB" id="1027775at2759"/>
<evidence type="ECO:0000259" key="1">
    <source>
        <dbReference type="PROSITE" id="PS50181"/>
    </source>
</evidence>
<evidence type="ECO:0000313" key="2">
    <source>
        <dbReference type="EMBL" id="KAG7557571.1"/>
    </source>
</evidence>
<dbReference type="SMART" id="SM00256">
    <property type="entry name" value="FBOX"/>
    <property type="match status" value="1"/>
</dbReference>
<protein>
    <submittedName>
        <fullName evidence="2">F-box domain</fullName>
    </submittedName>
</protein>
<dbReference type="PANTHER" id="PTHR24414">
    <property type="entry name" value="F-BOX/KELCH-REPEAT PROTEIN SKIP4"/>
    <property type="match status" value="1"/>
</dbReference>
<gene>
    <name evidence="2" type="ORF">ISN44_As11g035390</name>
</gene>
<dbReference type="Proteomes" id="UP000694251">
    <property type="component" value="Chromosome 11"/>
</dbReference>
<dbReference type="CDD" id="cd22152">
    <property type="entry name" value="F-box_AtAFR-like"/>
    <property type="match status" value="1"/>
</dbReference>
<dbReference type="InterPro" id="IPR050354">
    <property type="entry name" value="F-box/kelch-repeat_ARATH"/>
</dbReference>
<dbReference type="AlphaFoldDB" id="A0A8T1ZG52"/>